<dbReference type="PROSITE" id="PS51318">
    <property type="entry name" value="TAT"/>
    <property type="match status" value="1"/>
</dbReference>
<dbReference type="Proteomes" id="UP001216139">
    <property type="component" value="Chromosome"/>
</dbReference>
<keyword evidence="2" id="KW-1185">Reference proteome</keyword>
<dbReference type="EMBL" id="CP117167">
    <property type="protein sequence ID" value="WCT14317.1"/>
    <property type="molecule type" value="Genomic_DNA"/>
</dbReference>
<dbReference type="NCBIfam" id="TIGR01409">
    <property type="entry name" value="TAT_signal_seq"/>
    <property type="match status" value="1"/>
</dbReference>
<sequence>MKNEKITSSRRRFLQQTALAGAGILFINPAIGFSRNSDPSHDAEIMPADGQNVPEIENSALYCTTVYAWLRTDIPLEVGHNYWRDIHGTLVSRIPGTWLYRQLHWKPAISVLSSRFQGFVKPLSDADQPQGIAHTFYYDEAGRRKFENHPFIKKYLLDDEPMLVRLNATLWSKNDNSGTLKDTSNNMTPQGKPENDEYAVSFILDPALSAGKRKQSLINLAGSLAKLEKTTRVRYHLLEDYDDDHFPDTKVPHHRPASVRYNAWIELGVAPQTDLATILEPGLSKMMDELDTIHIYPIYDKYTIMAGGKPTIVGLKGYPAYQTILAARAKNQLQQQMLDDVYGKVPLG</sequence>
<dbReference type="InterPro" id="IPR019546">
    <property type="entry name" value="TAT_signal_bac_arc"/>
</dbReference>
<evidence type="ECO:0000313" key="2">
    <source>
        <dbReference type="Proteomes" id="UP001216139"/>
    </source>
</evidence>
<dbReference type="InterPro" id="IPR006311">
    <property type="entry name" value="TAT_signal"/>
</dbReference>
<gene>
    <name evidence="1" type="ORF">PQO05_10275</name>
</gene>
<name>A0ABY7TGM7_9SPHI</name>
<accession>A0ABY7TGM7</accession>
<protein>
    <submittedName>
        <fullName evidence="1">Twin-arginine translocation signal domain-containing protein</fullName>
    </submittedName>
</protein>
<dbReference type="Gene3D" id="3.30.70.100">
    <property type="match status" value="1"/>
</dbReference>
<organism evidence="1 2">
    <name type="scientific">Mucilaginibacter jinjuensis</name>
    <dbReference type="NCBI Taxonomy" id="1176721"/>
    <lineage>
        <taxon>Bacteria</taxon>
        <taxon>Pseudomonadati</taxon>
        <taxon>Bacteroidota</taxon>
        <taxon>Sphingobacteriia</taxon>
        <taxon>Sphingobacteriales</taxon>
        <taxon>Sphingobacteriaceae</taxon>
        <taxon>Mucilaginibacter</taxon>
    </lineage>
</organism>
<evidence type="ECO:0000313" key="1">
    <source>
        <dbReference type="EMBL" id="WCT14317.1"/>
    </source>
</evidence>
<reference evidence="1 2" key="1">
    <citation type="submission" date="2023-02" db="EMBL/GenBank/DDBJ databases">
        <title>Genome sequence of Mucilaginibacter jinjuensis strain KACC 16571.</title>
        <authorList>
            <person name="Kim S."/>
            <person name="Heo J."/>
            <person name="Kwon S.-W."/>
        </authorList>
    </citation>
    <scope>NUCLEOTIDE SEQUENCE [LARGE SCALE GENOMIC DNA]</scope>
    <source>
        <strain evidence="1 2">KACC 16571</strain>
    </source>
</reference>
<dbReference type="RefSeq" id="WP_273632747.1">
    <property type="nucleotide sequence ID" value="NZ_CP117167.1"/>
</dbReference>
<proteinExistence type="predicted"/>